<evidence type="ECO:0008006" key="3">
    <source>
        <dbReference type="Google" id="ProtNLM"/>
    </source>
</evidence>
<dbReference type="InterPro" id="IPR025412">
    <property type="entry name" value="DUF4304"/>
</dbReference>
<evidence type="ECO:0000313" key="2">
    <source>
        <dbReference type="Proteomes" id="UP001501771"/>
    </source>
</evidence>
<keyword evidence="2" id="KW-1185">Reference proteome</keyword>
<evidence type="ECO:0000313" key="1">
    <source>
        <dbReference type="EMBL" id="GAA2155753.1"/>
    </source>
</evidence>
<gene>
    <name evidence="1" type="ORF">GCM10009844_43280</name>
</gene>
<reference evidence="2" key="1">
    <citation type="journal article" date="2019" name="Int. J. Syst. Evol. Microbiol.">
        <title>The Global Catalogue of Microorganisms (GCM) 10K type strain sequencing project: providing services to taxonomists for standard genome sequencing and annotation.</title>
        <authorList>
            <consortium name="The Broad Institute Genomics Platform"/>
            <consortium name="The Broad Institute Genome Sequencing Center for Infectious Disease"/>
            <person name="Wu L."/>
            <person name="Ma J."/>
        </authorList>
    </citation>
    <scope>NUCLEOTIDE SEQUENCE [LARGE SCALE GENOMIC DNA]</scope>
    <source>
        <strain evidence="2">JCM 16022</strain>
    </source>
</reference>
<comment type="caution">
    <text evidence="1">The sequence shown here is derived from an EMBL/GenBank/DDBJ whole genome shotgun (WGS) entry which is preliminary data.</text>
</comment>
<name>A0ABP5LX57_9ACTN</name>
<organism evidence="1 2">
    <name type="scientific">Nocardioides koreensis</name>
    <dbReference type="NCBI Taxonomy" id="433651"/>
    <lineage>
        <taxon>Bacteria</taxon>
        <taxon>Bacillati</taxon>
        <taxon>Actinomycetota</taxon>
        <taxon>Actinomycetes</taxon>
        <taxon>Propionibacteriales</taxon>
        <taxon>Nocardioidaceae</taxon>
        <taxon>Nocardioides</taxon>
    </lineage>
</organism>
<sequence length="245" mass="26877">MTDVGQPLTPGHAAERLMGGAAWHSARVTAQEALKAALRDHLGPAARRQGYKGSSPNWRKSSTVGDWAVVNVQSSSFSSADHLRCVVNLAFAPEPWLRWEAEKLGAGMPKSVSESLGLYRQRLHPEGTPESTDGWWDVTNEETAHLVVADMIAQLDRAGWPVLESMFSREAMMSRLQDGDLGMMKRSNFGVFFARAEALLLMDGGPSDALESQLAYALDNVMPTQRDHAEQFDSWVRAQAAKAVI</sequence>
<dbReference type="Pfam" id="PF14137">
    <property type="entry name" value="DUF4304"/>
    <property type="match status" value="1"/>
</dbReference>
<proteinExistence type="predicted"/>
<dbReference type="EMBL" id="BAAAQR010000018">
    <property type="protein sequence ID" value="GAA2155753.1"/>
    <property type="molecule type" value="Genomic_DNA"/>
</dbReference>
<protein>
    <recommendedName>
        <fullName evidence="3">DUF4304 domain-containing protein</fullName>
    </recommendedName>
</protein>
<dbReference type="Proteomes" id="UP001501771">
    <property type="component" value="Unassembled WGS sequence"/>
</dbReference>
<accession>A0ABP5LX57</accession>